<name>A0A6A5WHQ7_9PLEO</name>
<protein>
    <submittedName>
        <fullName evidence="2">Uncharacterized protein</fullName>
    </submittedName>
</protein>
<accession>A0A6A5WHQ7</accession>
<feature type="compositionally biased region" description="Low complexity" evidence="1">
    <location>
        <begin position="36"/>
        <end position="50"/>
    </location>
</feature>
<dbReference type="AlphaFoldDB" id="A0A6A5WHQ7"/>
<evidence type="ECO:0000256" key="1">
    <source>
        <dbReference type="SAM" id="MobiDB-lite"/>
    </source>
</evidence>
<feature type="region of interest" description="Disordered" evidence="1">
    <location>
        <begin position="326"/>
        <end position="346"/>
    </location>
</feature>
<dbReference type="EMBL" id="ML977586">
    <property type="protein sequence ID" value="KAF2000977.1"/>
    <property type="molecule type" value="Genomic_DNA"/>
</dbReference>
<dbReference type="Proteomes" id="UP000799779">
    <property type="component" value="Unassembled WGS sequence"/>
</dbReference>
<dbReference type="OrthoDB" id="3794317at2759"/>
<evidence type="ECO:0000313" key="2">
    <source>
        <dbReference type="EMBL" id="KAF2000977.1"/>
    </source>
</evidence>
<feature type="region of interest" description="Disordered" evidence="1">
    <location>
        <begin position="261"/>
        <end position="294"/>
    </location>
</feature>
<gene>
    <name evidence="2" type="ORF">P154DRAFT_534408</name>
</gene>
<reference evidence="2" key="1">
    <citation type="journal article" date="2020" name="Stud. Mycol.">
        <title>101 Dothideomycetes genomes: a test case for predicting lifestyles and emergence of pathogens.</title>
        <authorList>
            <person name="Haridas S."/>
            <person name="Albert R."/>
            <person name="Binder M."/>
            <person name="Bloem J."/>
            <person name="Labutti K."/>
            <person name="Salamov A."/>
            <person name="Andreopoulos B."/>
            <person name="Baker S."/>
            <person name="Barry K."/>
            <person name="Bills G."/>
            <person name="Bluhm B."/>
            <person name="Cannon C."/>
            <person name="Castanera R."/>
            <person name="Culley D."/>
            <person name="Daum C."/>
            <person name="Ezra D."/>
            <person name="Gonzalez J."/>
            <person name="Henrissat B."/>
            <person name="Kuo A."/>
            <person name="Liang C."/>
            <person name="Lipzen A."/>
            <person name="Lutzoni F."/>
            <person name="Magnuson J."/>
            <person name="Mondo S."/>
            <person name="Nolan M."/>
            <person name="Ohm R."/>
            <person name="Pangilinan J."/>
            <person name="Park H.-J."/>
            <person name="Ramirez L."/>
            <person name="Alfaro M."/>
            <person name="Sun H."/>
            <person name="Tritt A."/>
            <person name="Yoshinaga Y."/>
            <person name="Zwiers L.-H."/>
            <person name="Turgeon B."/>
            <person name="Goodwin S."/>
            <person name="Spatafora J."/>
            <person name="Crous P."/>
            <person name="Grigoriev I."/>
        </authorList>
    </citation>
    <scope>NUCLEOTIDE SEQUENCE</scope>
    <source>
        <strain evidence="2">CBS 123094</strain>
    </source>
</reference>
<evidence type="ECO:0000313" key="3">
    <source>
        <dbReference type="Proteomes" id="UP000799779"/>
    </source>
</evidence>
<feature type="region of interest" description="Disordered" evidence="1">
    <location>
        <begin position="1"/>
        <end position="50"/>
    </location>
</feature>
<sequence>MSQQLPHAFRGGAIDPSLSYMGEDDGGFHQQLDSVFGPFSTEPTFTTSPATSDVLDDLSSTYDTALFSSATTSGVSTPDFSAFNFGHRVQRSLPSNYPPPPNPGQPNPYPIQLQRQRHGGDQHILQLPHRPAPVRAATNTEGIRPQAQQHSTRVNQPFHRRSLSQGDAELLAARATNPQLFCLQHGRGRSVTPGPNDGRSLGRKARGCAPTSTPCGNMPLVQTHVVRGHEPMPMFSRHDGTPIGISVGMTESSRGDLRGVRNGQSRTGAPGHVDNSLPLMARGRSHGNTENGRPRYELRHMSEEEKRRESRRVIEIGALMVLKKGGSTGTAGLGNQRKNEGEGEDGIVGEDKMLKMVDRMETHIRRTGDPSGKGLTAVEMFREVLAENTQVGDCDTNGSASPYMTPGAIFSEADSLFDAHPSPNDDIYAMHMNEHDSTELPKHGNLSLDGRN</sequence>
<proteinExistence type="predicted"/>
<organism evidence="2 3">
    <name type="scientific">Amniculicola lignicola CBS 123094</name>
    <dbReference type="NCBI Taxonomy" id="1392246"/>
    <lineage>
        <taxon>Eukaryota</taxon>
        <taxon>Fungi</taxon>
        <taxon>Dikarya</taxon>
        <taxon>Ascomycota</taxon>
        <taxon>Pezizomycotina</taxon>
        <taxon>Dothideomycetes</taxon>
        <taxon>Pleosporomycetidae</taxon>
        <taxon>Pleosporales</taxon>
        <taxon>Amniculicolaceae</taxon>
        <taxon>Amniculicola</taxon>
    </lineage>
</organism>
<feature type="region of interest" description="Disordered" evidence="1">
    <location>
        <begin position="185"/>
        <end position="215"/>
    </location>
</feature>
<keyword evidence="3" id="KW-1185">Reference proteome</keyword>